<dbReference type="EMBL" id="FCOA02000056">
    <property type="protein sequence ID" value="SAK97166.1"/>
    <property type="molecule type" value="Genomic_DNA"/>
</dbReference>
<name>A0A158DSN1_9BURK</name>
<proteinExistence type="predicted"/>
<dbReference type="Proteomes" id="UP000054851">
    <property type="component" value="Unassembled WGS sequence"/>
</dbReference>
<evidence type="ECO:0000313" key="1">
    <source>
        <dbReference type="EMBL" id="SAK97166.1"/>
    </source>
</evidence>
<reference evidence="1" key="1">
    <citation type="submission" date="2016-01" db="EMBL/GenBank/DDBJ databases">
        <authorList>
            <person name="Peeters C."/>
        </authorList>
    </citation>
    <scope>NUCLEOTIDE SEQUENCE</scope>
    <source>
        <strain evidence="1">LMG 29322</strain>
    </source>
</reference>
<dbReference type="Pfam" id="PF11162">
    <property type="entry name" value="DUF2946"/>
    <property type="match status" value="1"/>
</dbReference>
<organism evidence="1 2">
    <name type="scientific">Caballeronia hypogeia</name>
    <dbReference type="NCBI Taxonomy" id="1777140"/>
    <lineage>
        <taxon>Bacteria</taxon>
        <taxon>Pseudomonadati</taxon>
        <taxon>Pseudomonadota</taxon>
        <taxon>Betaproteobacteria</taxon>
        <taxon>Burkholderiales</taxon>
        <taxon>Burkholderiaceae</taxon>
        <taxon>Caballeronia</taxon>
    </lineage>
</organism>
<dbReference type="InterPro" id="IPR021333">
    <property type="entry name" value="DUF2946"/>
</dbReference>
<sequence length="220" mass="23039">MSRVRLHRLGSLLGLLAILMLTLASTVSQELASHHPLGDALAMYCSSEGEGASATHDSKSLHSATGHGQVCPYCSLLAHATELPGSAVVFAAPPMAVPTAVAVASTLVHAILPYTGASARASCFIQTLVQLSLMNRCFAHPASGRLSRMRTTVSNDDWKNQHAYPHQAAGVACARHAPHNGSACSFRPHANGVCALGGWRPRFPATLTVDDPSVGDELDT</sequence>
<comment type="caution">
    <text evidence="1">The sequence shown here is derived from an EMBL/GenBank/DDBJ whole genome shotgun (WGS) entry which is preliminary data.</text>
</comment>
<keyword evidence="2" id="KW-1185">Reference proteome</keyword>
<accession>A0A158DSN1</accession>
<evidence type="ECO:0000313" key="2">
    <source>
        <dbReference type="Proteomes" id="UP000054851"/>
    </source>
</evidence>
<gene>
    <name evidence="1" type="ORF">AWB79_07427</name>
</gene>
<dbReference type="AlphaFoldDB" id="A0A158DSN1"/>
<protein>
    <submittedName>
        <fullName evidence="1">MFS transporter</fullName>
    </submittedName>
</protein>